<organism evidence="2">
    <name type="scientific">Noctiluca scintillans</name>
    <name type="common">Sea sparkle</name>
    <name type="synonym">Red tide dinoflagellate</name>
    <dbReference type="NCBI Taxonomy" id="2966"/>
    <lineage>
        <taxon>Eukaryota</taxon>
        <taxon>Sar</taxon>
        <taxon>Alveolata</taxon>
        <taxon>Dinophyceae</taxon>
        <taxon>Noctilucales</taxon>
        <taxon>Noctilucaceae</taxon>
        <taxon>Noctiluca</taxon>
    </lineage>
</organism>
<evidence type="ECO:0000313" key="2">
    <source>
        <dbReference type="EMBL" id="CAD8851959.1"/>
    </source>
</evidence>
<reference evidence="2" key="1">
    <citation type="submission" date="2021-01" db="EMBL/GenBank/DDBJ databases">
        <authorList>
            <person name="Corre E."/>
            <person name="Pelletier E."/>
            <person name="Niang G."/>
            <person name="Scheremetjew M."/>
            <person name="Finn R."/>
            <person name="Kale V."/>
            <person name="Holt S."/>
            <person name="Cochrane G."/>
            <person name="Meng A."/>
            <person name="Brown T."/>
            <person name="Cohen L."/>
        </authorList>
    </citation>
    <scope>NUCLEOTIDE SEQUENCE</scope>
</reference>
<proteinExistence type="predicted"/>
<feature type="region of interest" description="Disordered" evidence="1">
    <location>
        <begin position="137"/>
        <end position="162"/>
    </location>
</feature>
<name>A0A7S1AEV4_NOCSC</name>
<gene>
    <name evidence="2" type="ORF">NSCI0253_LOCUS26309</name>
</gene>
<evidence type="ECO:0000256" key="1">
    <source>
        <dbReference type="SAM" id="MobiDB-lite"/>
    </source>
</evidence>
<protein>
    <submittedName>
        <fullName evidence="2">Uncharacterized protein</fullName>
    </submittedName>
</protein>
<dbReference type="AlphaFoldDB" id="A0A7S1AEV4"/>
<feature type="compositionally biased region" description="Polar residues" evidence="1">
    <location>
        <begin position="137"/>
        <end position="149"/>
    </location>
</feature>
<sequence length="407" mass="42725">MNFWGRRSAEKALPLSPCLRFRRTLESATNCGHAEDLVAMSWPTSGRQHTSHKNPRLGLQGFQSSRDRQIFPFLSASIIYEPLKSLPREEALPVSPGCSVAGPCPVEPARQVIADHRTSSVSCVSPARAKVAHAVPTTCSTESRQSSVPQEKAAPRSSPPVLEELSETPCQFSPSAAVAFNLCGDRSSTCTAPTSLDSVARKSSPVRVTPLTRAPIPLVHGDPAANEEQAPVSVRPLDGTPIGLPRTQDMEDSAPAACFPCGGGVRANACLPFGHVAALGHMSALGPAPPHSEDPVSPCRAPGAPAEVAVGPTELVPRRPMCTHLGQCFVGLPGCVTPACQVRLAHSKSIKPTAPTSSEPFDRTAFPDPFALMGTVRASAEILFGDLSLNPQLASPICARLSAIAVS</sequence>
<accession>A0A7S1AEV4</accession>
<dbReference type="EMBL" id="HBFQ01037253">
    <property type="protein sequence ID" value="CAD8851959.1"/>
    <property type="molecule type" value="Transcribed_RNA"/>
</dbReference>